<dbReference type="PROSITE" id="PS50068">
    <property type="entry name" value="LDLRA_2"/>
    <property type="match status" value="2"/>
</dbReference>
<dbReference type="GO" id="GO:0005886">
    <property type="term" value="C:plasma membrane"/>
    <property type="evidence" value="ECO:0007669"/>
    <property type="project" value="TreeGrafter"/>
</dbReference>
<evidence type="ECO:0000256" key="6">
    <source>
        <dbReference type="ARBA" id="ARBA00023157"/>
    </source>
</evidence>
<feature type="domain" description="EGF-like" evidence="10">
    <location>
        <begin position="1042"/>
        <end position="1084"/>
    </location>
</feature>
<dbReference type="InterPro" id="IPR002172">
    <property type="entry name" value="LDrepeatLR_classA_rpt"/>
</dbReference>
<feature type="transmembrane region" description="Helical" evidence="9">
    <location>
        <begin position="1352"/>
        <end position="1376"/>
    </location>
</feature>
<feature type="transmembrane region" description="Helical" evidence="9">
    <location>
        <begin position="1569"/>
        <end position="1595"/>
    </location>
</feature>
<proteinExistence type="predicted"/>
<evidence type="ECO:0000256" key="2">
    <source>
        <dbReference type="ARBA" id="ARBA00022692"/>
    </source>
</evidence>
<comment type="caution">
    <text evidence="7">Lacks conserved residue(s) required for the propagation of feature annotation.</text>
</comment>
<dbReference type="PROSITE" id="PS50026">
    <property type="entry name" value="EGF_3"/>
    <property type="match status" value="1"/>
</dbReference>
<dbReference type="Gene3D" id="2.10.25.10">
    <property type="entry name" value="Laminin"/>
    <property type="match status" value="1"/>
</dbReference>
<dbReference type="SMART" id="SM00192">
    <property type="entry name" value="LDLa"/>
    <property type="match status" value="5"/>
</dbReference>
<evidence type="ECO:0000313" key="13">
    <source>
        <dbReference type="Proteomes" id="UP000663828"/>
    </source>
</evidence>
<dbReference type="InterPro" id="IPR036055">
    <property type="entry name" value="LDL_receptor-like_sf"/>
</dbReference>
<feature type="transmembrane region" description="Helical" evidence="9">
    <location>
        <begin position="1537"/>
        <end position="1557"/>
    </location>
</feature>
<gene>
    <name evidence="12" type="ORF">XAT740_LOCUS22731</name>
</gene>
<reference evidence="12" key="1">
    <citation type="submission" date="2021-02" db="EMBL/GenBank/DDBJ databases">
        <authorList>
            <person name="Nowell W R."/>
        </authorList>
    </citation>
    <scope>NUCLEOTIDE SEQUENCE</scope>
</reference>
<dbReference type="SUPFAM" id="SSF57424">
    <property type="entry name" value="LDL receptor-like module"/>
    <property type="match status" value="1"/>
</dbReference>
<dbReference type="Gene3D" id="4.10.400.10">
    <property type="entry name" value="Low-density Lipoprotein Receptor"/>
    <property type="match status" value="2"/>
</dbReference>
<dbReference type="Gene3D" id="1.20.1070.10">
    <property type="entry name" value="Rhodopsin 7-helix transmembrane proteins"/>
    <property type="match status" value="1"/>
</dbReference>
<keyword evidence="13" id="KW-1185">Reference proteome</keyword>
<dbReference type="CDD" id="cd00054">
    <property type="entry name" value="EGF_CA"/>
    <property type="match status" value="1"/>
</dbReference>
<evidence type="ECO:0000259" key="11">
    <source>
        <dbReference type="PROSITE" id="PS50262"/>
    </source>
</evidence>
<dbReference type="GO" id="GO:0016192">
    <property type="term" value="P:vesicle-mediated transport"/>
    <property type="evidence" value="ECO:0007669"/>
    <property type="project" value="UniProtKB-ARBA"/>
</dbReference>
<name>A0A814V632_ADIRI</name>
<keyword evidence="4 9" id="KW-1133">Transmembrane helix</keyword>
<dbReference type="SUPFAM" id="SSF81321">
    <property type="entry name" value="Family A G protein-coupled receptor-like"/>
    <property type="match status" value="1"/>
</dbReference>
<dbReference type="EMBL" id="CAJNOR010001686">
    <property type="protein sequence ID" value="CAF1183856.1"/>
    <property type="molecule type" value="Genomic_DNA"/>
</dbReference>
<dbReference type="PROSITE" id="PS01186">
    <property type="entry name" value="EGF_2"/>
    <property type="match status" value="1"/>
</dbReference>
<accession>A0A814V632</accession>
<sequence>MSNISIQIGNDRIQGKSVGSNRWQFWLHDKRFNIDSSDAVDDAIEILAEREITVGGKLVRPNVWTAEYSFYGASSWGTVYIQYTLQFDTASMKGTVKSSDISQPTYNLYNTDTMTSDVDHDCLYFSIINDPDIHERWAISQQDVEYCIRTKEEGVSDDNENAISSILPFDELKKRNITSENLLKWSAPIDTVEHYEHYLQTNRSTLFTQFYNCMLPWFGPFCQYRMISYRPFSHLIQMRLTDKQVHYKSTKITCYMHIQCNINPALLCLDWREVCDGKIDCLNGGEDEKDCFELEINRCEEHEYQCRNGMCIDKEFLLDGYVSANNMECLDGSDETGHRLLIPCSRDSSFSCEDIFSPRLTDFNCGDGTFLSVLISHNHMSCANERNRALNYLSDWHNPGSLHYPRCFKTLMCASNLRLLNNFDLYCKKLCNSSEECKLHTLQQCPSAFLAPDFPIWHSHVKYGYFSNQTIKKIGNLPHFVCYNETLCPHIASTFMLENSTCLHVNQSDPEAIDTVYDIFRSCDNTFQTGDEVSCTDSTMVRCAKTNRCIPKRRIMDGVVDCYHAFDESLSIDSCALNDQYRFPCTSEQKCLAPILVDDKKIHCNNREDETSLMGVARDIHKLPFIAFCDGKNDLLSVNNETEETHCEAWPCANAYTRCNQYWNCPNGIDEVNCSSVSSCPVNHHPCLLPHTHKMGCLHIDRVEDGIMDCLGATDEPSYCKAFDAGNKFLHYHCWNDTKCVSVSTACLYCHDINDVIVLCDKSNPVNVAFFHYFAERDFAGATLMLKAQFSHKSSSVYPSIQLPSTVHKQISSNMITTEKTSRIQLLNDSRLWLCNKGLVILVGKNETKQCLCPETYYGNHCQYQNQRVSLTLRLHQEKLFKFTVIGIIIRLVDTTGFIQSYEQITYVPVTHCNAKYNMYLLYHHRPKNTTENYTIYIDAYDKVDLLYLTSWIYPVKLKFMPVNRMSVQLIIPAKQDCRLVCSEKYFELLRNDRRQSCRCVSRIQATVDKCSCSSESICVGMKENRSICLCPLHKTGPRCYLNSICETNNSCVNKGICVPHDSRHSPTNYTCVCPDGFFGKYCEQTDVKINVSISGIEAPQSALIHFIDVAQSTSTRIEPDVTQTTIFKRIGINENVLILNMSLSFHLLFVQFEHSYYLAVLQHDYVPSVVILSEISPSRRCPVTHELMDSTILAYSVVRRVKHYHSICQQYAKLDCFHDNYTFMCLCTNGREANCFHFNYNTTYKCSGHSNCENGARCFQDHPHCPTKTMCVCQECFYGDKCQFTSHHFGLSLDSILGYHIYPHLTFTEQSLPLKISITLSTIIVIIGFISGILSNLTFQVKLTRQTGCGVYLFASSMTSIMIVLLLYVKVWLLIISQMQILTWRFILFFNCTPVEFLLRLLLTTTDWYHVFVTIERFLVVFLGVRFDKAKSRAFAKTLVLISPVLVAASILHDPIHRHLIDDVEDQRTWCIVTFAFQTETYNRFINIFHFIIPFSLNLILTIGIIFITARQRSSAKRQFTFEQHLKSQFYRHKHLIVSSILLIVFILPRLIISFLSNCMKSAKDYKLFLVSYFISFVPPILHFFIFVLTSEIYKKQFNAMIRRKWKKYRHCLFPRLVPPRRQK</sequence>
<dbReference type="PANTHER" id="PTHR24270:SF61">
    <property type="entry name" value="EGF-LIKE DOMAIN-CONTAINING PROTEIN"/>
    <property type="match status" value="1"/>
</dbReference>
<keyword evidence="3" id="KW-0677">Repeat</keyword>
<feature type="disulfide bond" evidence="8">
    <location>
        <begin position="299"/>
        <end position="311"/>
    </location>
</feature>
<protein>
    <submittedName>
        <fullName evidence="12">Uncharacterized protein</fullName>
    </submittedName>
</protein>
<organism evidence="12 13">
    <name type="scientific">Adineta ricciae</name>
    <name type="common">Rotifer</name>
    <dbReference type="NCBI Taxonomy" id="249248"/>
    <lineage>
        <taxon>Eukaryota</taxon>
        <taxon>Metazoa</taxon>
        <taxon>Spiralia</taxon>
        <taxon>Gnathifera</taxon>
        <taxon>Rotifera</taxon>
        <taxon>Eurotatoria</taxon>
        <taxon>Bdelloidea</taxon>
        <taxon>Adinetida</taxon>
        <taxon>Adinetidae</taxon>
        <taxon>Adineta</taxon>
    </lineage>
</organism>
<evidence type="ECO:0000256" key="5">
    <source>
        <dbReference type="ARBA" id="ARBA00023136"/>
    </source>
</evidence>
<evidence type="ECO:0000313" key="12">
    <source>
        <dbReference type="EMBL" id="CAF1183856.1"/>
    </source>
</evidence>
<feature type="transmembrane region" description="Helical" evidence="9">
    <location>
        <begin position="1489"/>
        <end position="1511"/>
    </location>
</feature>
<feature type="disulfide bond" evidence="7">
    <location>
        <begin position="1074"/>
        <end position="1083"/>
    </location>
</feature>
<feature type="domain" description="G-protein coupled receptors family 1 profile" evidence="11">
    <location>
        <begin position="1332"/>
        <end position="1588"/>
    </location>
</feature>
<dbReference type="InterPro" id="IPR017452">
    <property type="entry name" value="GPCR_Rhodpsn_7TM"/>
</dbReference>
<dbReference type="SUPFAM" id="SSF57196">
    <property type="entry name" value="EGF/Laminin"/>
    <property type="match status" value="1"/>
</dbReference>
<evidence type="ECO:0000256" key="4">
    <source>
        <dbReference type="ARBA" id="ARBA00022989"/>
    </source>
</evidence>
<evidence type="ECO:0000256" key="7">
    <source>
        <dbReference type="PROSITE-ProRule" id="PRU00076"/>
    </source>
</evidence>
<dbReference type="InterPro" id="IPR050685">
    <property type="entry name" value="LDLR"/>
</dbReference>
<keyword evidence="6 7" id="KW-1015">Disulfide bond</keyword>
<comment type="subcellular location">
    <subcellularLocation>
        <location evidence="1">Membrane</location>
        <topology evidence="1">Single-pass membrane protein</topology>
    </subcellularLocation>
</comment>
<dbReference type="PRINTS" id="PR00261">
    <property type="entry name" value="LDLRECEPTOR"/>
</dbReference>
<evidence type="ECO:0000256" key="1">
    <source>
        <dbReference type="ARBA" id="ARBA00004167"/>
    </source>
</evidence>
<evidence type="ECO:0000256" key="9">
    <source>
        <dbReference type="SAM" id="Phobius"/>
    </source>
</evidence>
<evidence type="ECO:0000256" key="8">
    <source>
        <dbReference type="PROSITE-ProRule" id="PRU00124"/>
    </source>
</evidence>
<keyword evidence="2 9" id="KW-0812">Transmembrane</keyword>
<dbReference type="CDD" id="cd00112">
    <property type="entry name" value="LDLa"/>
    <property type="match status" value="1"/>
</dbReference>
<dbReference type="PANTHER" id="PTHR24270">
    <property type="entry name" value="LOW-DENSITY LIPOPROTEIN RECEPTOR-RELATED"/>
    <property type="match status" value="1"/>
</dbReference>
<dbReference type="PROSITE" id="PS00022">
    <property type="entry name" value="EGF_1"/>
    <property type="match status" value="3"/>
</dbReference>
<feature type="transmembrane region" description="Helical" evidence="9">
    <location>
        <begin position="1435"/>
        <end position="1453"/>
    </location>
</feature>
<feature type="transmembrane region" description="Helical" evidence="9">
    <location>
        <begin position="1317"/>
        <end position="1340"/>
    </location>
</feature>
<keyword evidence="5 9" id="KW-0472">Membrane</keyword>
<keyword evidence="7" id="KW-0245">EGF-like domain</keyword>
<dbReference type="InterPro" id="IPR000742">
    <property type="entry name" value="EGF"/>
</dbReference>
<comment type="caution">
    <text evidence="12">The sequence shown here is derived from an EMBL/GenBank/DDBJ whole genome shotgun (WGS) entry which is preliminary data.</text>
</comment>
<evidence type="ECO:0000256" key="3">
    <source>
        <dbReference type="ARBA" id="ARBA00022737"/>
    </source>
</evidence>
<evidence type="ECO:0000259" key="10">
    <source>
        <dbReference type="PROSITE" id="PS50026"/>
    </source>
</evidence>
<dbReference type="SMART" id="SM00181">
    <property type="entry name" value="EGF"/>
    <property type="match status" value="3"/>
</dbReference>
<dbReference type="PROSITE" id="PS50262">
    <property type="entry name" value="G_PROTEIN_RECEP_F1_2"/>
    <property type="match status" value="1"/>
</dbReference>
<dbReference type="Proteomes" id="UP000663828">
    <property type="component" value="Unassembled WGS sequence"/>
</dbReference>